<evidence type="ECO:0000259" key="3">
    <source>
        <dbReference type="Pfam" id="PF15712"/>
    </source>
</evidence>
<dbReference type="InterPro" id="IPR052850">
    <property type="entry name" value="NPAT_LisH"/>
</dbReference>
<gene>
    <name evidence="4" type="ORF">EI555_006565</name>
</gene>
<feature type="compositionally biased region" description="Polar residues" evidence="1">
    <location>
        <begin position="1437"/>
        <end position="1454"/>
    </location>
</feature>
<sequence>MRRRSCRCVGFYLGLVSYCGSFCAFDHAVTFGRSPTGIGPSQFFDLKGLVEDIIPGYLQQENLTSTCQAFILESSNLKEYAEHCTDEGFIPACLLSLFGKNLTTILNEYVAMKAKETSNDVPAILSSLWKKLDHTLSQIRSMQSSPGFAANQRVNFFKCSCVSARTRSGIAEIKRQRRLASQAAPVSSELLTLPYLSGQFTNSPLTATQVIRPTGQISTPLRSNFVVVNHSQSQDTVTPGEALNIIPGPQERKTHASLMSPGRRKSESQRKSITLSGPHSTIRNFQDPNTFAVEKLKSLELYFVVSEERVGEGSVKTLQMVIENAREKILSNKSLQEKLAENINKFLTSDNNIAQVPKQTDSNPSEPETSIDELLGLQSEIHMSEEAIQDILEQTESDPAFQALFDLFDYGKTKNNKNISQGISSQHMETNLNVVLAGETHLAVKGSFETGESDDQSGQPPFCTSYQNEDTSNVLKNGSNHDELRQEAQEHFSQIDSSVQKKAFKTVVSTEQKCNLDITFESVPNLNDFNQRVNSDAECNQHCAELYTSQMSTETELAMEVEKNSLSPSVQNESRLQPDQSDIPITSFVSLGGETNNANLILSGKTSQLLSQNIPLTGKPSKKGQFCESSDDTRRLTTNFHGSKSPDSREIHQSKIEINNVLPVASQQLSDCQDNSSLQSKILPVSVEGSGLTISEQKVEIHLGDSVSSIKQPSNDSSSVKLNRTDHEPQPSKSEKVALGSQEPSSSVKEDGDSIFLSLGENNCEEVTLISPEANPIEDIRSLPSESVCSSVRDSHPESQNTSDKPAGNKSAEIDASNIVSLKIIISDDPFVSSDSELNSAVSSISGENLPTIILSSPSKSPARNAELVKCLSSEETTDAISFAEGIGDSASMEQSLLALKPEDSTVNNTQNEESIAFSANVTPCVSKDGGYIQLMPATSTTFGNSNNILIATCVTDPTALGTTVSQSNVVVLPGNSAPVTAQPPPQLQTPPRSNSVFAVNQAMSPSFSQGSAIIIASPVQPVLQGMVGMIPVSVVGQNGNTFSAPPRQVLHMPLAAPVCNRSIPQFPIPPKSLKTQGLRNKPCTGKQVNNLVDSSSHLVGCHVQRTEVPDKNMATDLGKKLEEITVPFSVESIVPTSKTFESHRRVLCFDSTASPVANTQGTNHKTVSQNKERNDISFSNLDSPIVSSTLKPPSNNALKREREKPPVPKILSKSETAISRHTIKETQSEKKVSPTETILESFHKATANKENELCSDVERQKNPETSKLSNGQQTGGVRNEKTIASLQELTRKQGTSSNSKNVISVGAPVKDLKQEQTKSASSLINPLTKHTTEMLQDIQWHSPVNRLADSTDLSVPRTSGSGAGEKHKEEPTDVIKVPSSRRYGEESSTPKVMVPPVTPDLPACSPASETGSENSVNMAAHTLMILSRAAISRTTSATPLKDNTQQFRASSRSTTKKRKIEELDERERHSRTSNKSLANSSIPMKKKKIKASLKVLISKPHLALPSVLRLKISSFFAIAT</sequence>
<proteinExistence type="predicted"/>
<feature type="region of interest" description="Disordered" evidence="1">
    <location>
        <begin position="1350"/>
        <end position="1414"/>
    </location>
</feature>
<accession>A0A4U1ETP6</accession>
<feature type="region of interest" description="Disordered" evidence="1">
    <location>
        <begin position="705"/>
        <end position="753"/>
    </location>
</feature>
<feature type="region of interest" description="Disordered" evidence="1">
    <location>
        <begin position="1258"/>
        <end position="1280"/>
    </location>
</feature>
<feature type="compositionally biased region" description="Polar residues" evidence="1">
    <location>
        <begin position="1474"/>
        <end position="1483"/>
    </location>
</feature>
<evidence type="ECO:0000256" key="2">
    <source>
        <dbReference type="SAM" id="SignalP"/>
    </source>
</evidence>
<feature type="compositionally biased region" description="Polar residues" evidence="1">
    <location>
        <begin position="271"/>
        <end position="280"/>
    </location>
</feature>
<comment type="caution">
    <text evidence="4">The sequence shown here is derived from an EMBL/GenBank/DDBJ whole genome shotgun (WGS) entry which is preliminary data.</text>
</comment>
<feature type="compositionally biased region" description="Polar residues" evidence="1">
    <location>
        <begin position="785"/>
        <end position="804"/>
    </location>
</feature>
<dbReference type="PANTHER" id="PTHR15087">
    <property type="entry name" value="PROTEIN NPAT"/>
    <property type="match status" value="1"/>
</dbReference>
<evidence type="ECO:0000256" key="1">
    <source>
        <dbReference type="SAM" id="MobiDB-lite"/>
    </source>
</evidence>
<dbReference type="Proteomes" id="UP000308365">
    <property type="component" value="Unassembled WGS sequence"/>
</dbReference>
<feature type="compositionally biased region" description="Basic and acidic residues" evidence="1">
    <location>
        <begin position="723"/>
        <end position="736"/>
    </location>
</feature>
<feature type="compositionally biased region" description="Polar residues" evidence="1">
    <location>
        <begin position="1266"/>
        <end position="1280"/>
    </location>
</feature>
<feature type="compositionally biased region" description="Basic and acidic residues" evidence="1">
    <location>
        <begin position="1460"/>
        <end position="1471"/>
    </location>
</feature>
<reference evidence="5" key="1">
    <citation type="journal article" date="2019" name="IScience">
        <title>Narwhal Genome Reveals Long-Term Low Genetic Diversity despite Current Large Abundance Size.</title>
        <authorList>
            <person name="Westbury M.V."/>
            <person name="Petersen B."/>
            <person name="Garde E."/>
            <person name="Heide-Jorgensen M.P."/>
            <person name="Lorenzen E.D."/>
        </authorList>
    </citation>
    <scope>NUCLEOTIDE SEQUENCE [LARGE SCALE GENOMIC DNA]</scope>
</reference>
<feature type="region of interest" description="Disordered" evidence="1">
    <location>
        <begin position="1159"/>
        <end position="1206"/>
    </location>
</feature>
<feature type="region of interest" description="Disordered" evidence="1">
    <location>
        <begin position="1437"/>
        <end position="1484"/>
    </location>
</feature>
<protein>
    <recommendedName>
        <fullName evidence="3">Protein NPAT C-terminal domain-containing protein</fullName>
    </recommendedName>
</protein>
<dbReference type="GO" id="GO:0003712">
    <property type="term" value="F:transcription coregulator activity"/>
    <property type="evidence" value="ECO:0007669"/>
    <property type="project" value="TreeGrafter"/>
</dbReference>
<keyword evidence="2" id="KW-0732">Signal</keyword>
<dbReference type="Pfam" id="PF15712">
    <property type="entry name" value="NPAT_C"/>
    <property type="match status" value="1"/>
</dbReference>
<dbReference type="EMBL" id="RWIC01000805">
    <property type="protein sequence ID" value="TKC40039.1"/>
    <property type="molecule type" value="Genomic_DNA"/>
</dbReference>
<feature type="compositionally biased region" description="Polar residues" evidence="1">
    <location>
        <begin position="1352"/>
        <end position="1361"/>
    </location>
</feature>
<feature type="compositionally biased region" description="Polar residues" evidence="1">
    <location>
        <begin position="1159"/>
        <end position="1170"/>
    </location>
</feature>
<feature type="signal peptide" evidence="2">
    <location>
        <begin position="1"/>
        <end position="21"/>
    </location>
</feature>
<name>A0A4U1ETP6_MONMO</name>
<feature type="compositionally biased region" description="Polar residues" evidence="1">
    <location>
        <begin position="706"/>
        <end position="722"/>
    </location>
</feature>
<dbReference type="InterPro" id="IPR031442">
    <property type="entry name" value="NPAT_C"/>
</dbReference>
<feature type="region of interest" description="Disordered" evidence="1">
    <location>
        <begin position="247"/>
        <end position="280"/>
    </location>
</feature>
<feature type="chain" id="PRO_5020948127" description="Protein NPAT C-terminal domain-containing protein" evidence="2">
    <location>
        <begin position="22"/>
        <end position="1521"/>
    </location>
</feature>
<dbReference type="GO" id="GO:0005634">
    <property type="term" value="C:nucleus"/>
    <property type="evidence" value="ECO:0007669"/>
    <property type="project" value="TreeGrafter"/>
</dbReference>
<evidence type="ECO:0000313" key="5">
    <source>
        <dbReference type="Proteomes" id="UP000308365"/>
    </source>
</evidence>
<feature type="domain" description="Protein NPAT C-terminal" evidence="3">
    <location>
        <begin position="840"/>
        <end position="1492"/>
    </location>
</feature>
<evidence type="ECO:0000313" key="4">
    <source>
        <dbReference type="EMBL" id="TKC40039.1"/>
    </source>
</evidence>
<feature type="compositionally biased region" description="Basic and acidic residues" evidence="1">
    <location>
        <begin position="1365"/>
        <end position="1374"/>
    </location>
</feature>
<feature type="compositionally biased region" description="Polar residues" evidence="1">
    <location>
        <begin position="1177"/>
        <end position="1198"/>
    </location>
</feature>
<feature type="region of interest" description="Disordered" evidence="1">
    <location>
        <begin position="785"/>
        <end position="812"/>
    </location>
</feature>
<organism evidence="4 5">
    <name type="scientific">Monodon monoceros</name>
    <name type="common">Narwhal</name>
    <name type="synonym">Ceratodon monodon</name>
    <dbReference type="NCBI Taxonomy" id="40151"/>
    <lineage>
        <taxon>Eukaryota</taxon>
        <taxon>Metazoa</taxon>
        <taxon>Chordata</taxon>
        <taxon>Craniata</taxon>
        <taxon>Vertebrata</taxon>
        <taxon>Euteleostomi</taxon>
        <taxon>Mammalia</taxon>
        <taxon>Eutheria</taxon>
        <taxon>Laurasiatheria</taxon>
        <taxon>Artiodactyla</taxon>
        <taxon>Whippomorpha</taxon>
        <taxon>Cetacea</taxon>
        <taxon>Odontoceti</taxon>
        <taxon>Monodontidae</taxon>
        <taxon>Monodon</taxon>
    </lineage>
</organism>
<dbReference type="PANTHER" id="PTHR15087:SF14">
    <property type="entry name" value="PROTEIN NPAT"/>
    <property type="match status" value="1"/>
</dbReference>